<sequence>MDHHVFKDLVPSYLEHLTSEETNKQMDVHMEQCKDCREYVHDMREEWMSEHVHVQAKEDRNVDYFKKVRSKNRKKIFTIVSSLLFLFLILMLSYYLLFVRMWIADANDVQTTIQKQGKTVTLTFTSKQENHFLLPRKEQLNQDYIDWMIIYEKREDFSTPESLKNEINITYTFLDENILLLDNGKEKKLTADDKISIQYKDHTKELSLIDLYHSDL</sequence>
<evidence type="ECO:0000313" key="3">
    <source>
        <dbReference type="EMBL" id="QHE60511.1"/>
    </source>
</evidence>
<dbReference type="KEGG" id="bvq:FHE72_05240"/>
<reference evidence="3 4" key="1">
    <citation type="submission" date="2019-06" db="EMBL/GenBank/DDBJ databases">
        <title>An operon consisting of a P-type ATPase gene and a transcriptional regular gene given the different cadmium resistance in Bacillus vietamensis 151-6 and Bacillus marisflavi 151-25.</title>
        <authorList>
            <person name="Yu X."/>
        </authorList>
    </citation>
    <scope>NUCLEOTIDE SEQUENCE [LARGE SCALE GENOMIC DNA]</scope>
    <source>
        <strain evidence="3 4">151-6</strain>
    </source>
</reference>
<keyword evidence="1" id="KW-0812">Transmembrane</keyword>
<evidence type="ECO:0000259" key="2">
    <source>
        <dbReference type="Pfam" id="PF13490"/>
    </source>
</evidence>
<organism evidence="3 4">
    <name type="scientific">Rossellomorea vietnamensis</name>
    <dbReference type="NCBI Taxonomy" id="218284"/>
    <lineage>
        <taxon>Bacteria</taxon>
        <taxon>Bacillati</taxon>
        <taxon>Bacillota</taxon>
        <taxon>Bacilli</taxon>
        <taxon>Bacillales</taxon>
        <taxon>Bacillaceae</taxon>
        <taxon>Rossellomorea</taxon>
    </lineage>
</organism>
<name>A0A6I6UN08_9BACI</name>
<accession>A0A6I6UN08</accession>
<dbReference type="AlphaFoldDB" id="A0A6I6UN08"/>
<dbReference type="InterPro" id="IPR027383">
    <property type="entry name" value="Znf_put"/>
</dbReference>
<dbReference type="Proteomes" id="UP000465062">
    <property type="component" value="Chromosome"/>
</dbReference>
<dbReference type="RefSeq" id="WP_159361468.1">
    <property type="nucleotide sequence ID" value="NZ_CP047394.1"/>
</dbReference>
<proteinExistence type="predicted"/>
<dbReference type="Pfam" id="PF13490">
    <property type="entry name" value="zf-HC2"/>
    <property type="match status" value="1"/>
</dbReference>
<keyword evidence="1" id="KW-0472">Membrane</keyword>
<keyword evidence="1" id="KW-1133">Transmembrane helix</keyword>
<gene>
    <name evidence="3" type="ORF">FHE72_05240</name>
</gene>
<protein>
    <submittedName>
        <fullName evidence="3">Zf-HC2 domain-containing protein</fullName>
    </submittedName>
</protein>
<feature type="transmembrane region" description="Helical" evidence="1">
    <location>
        <begin position="76"/>
        <end position="97"/>
    </location>
</feature>
<evidence type="ECO:0000256" key="1">
    <source>
        <dbReference type="SAM" id="Phobius"/>
    </source>
</evidence>
<evidence type="ECO:0000313" key="4">
    <source>
        <dbReference type="Proteomes" id="UP000465062"/>
    </source>
</evidence>
<feature type="domain" description="Putative zinc-finger" evidence="2">
    <location>
        <begin position="6"/>
        <end position="37"/>
    </location>
</feature>
<dbReference type="EMBL" id="CP047394">
    <property type="protein sequence ID" value="QHE60511.1"/>
    <property type="molecule type" value="Genomic_DNA"/>
</dbReference>